<dbReference type="Proteomes" id="UP000275078">
    <property type="component" value="Unassembled WGS sequence"/>
</dbReference>
<dbReference type="STRING" id="1160509.A0A3N4IB96"/>
<dbReference type="PROSITE" id="PS51683">
    <property type="entry name" value="SAM_OMT_II"/>
    <property type="match status" value="1"/>
</dbReference>
<organism evidence="5 6">
    <name type="scientific">Ascobolus immersus RN42</name>
    <dbReference type="NCBI Taxonomy" id="1160509"/>
    <lineage>
        <taxon>Eukaryota</taxon>
        <taxon>Fungi</taxon>
        <taxon>Dikarya</taxon>
        <taxon>Ascomycota</taxon>
        <taxon>Pezizomycotina</taxon>
        <taxon>Pezizomycetes</taxon>
        <taxon>Pezizales</taxon>
        <taxon>Ascobolaceae</taxon>
        <taxon>Ascobolus</taxon>
    </lineage>
</organism>
<evidence type="ECO:0000256" key="3">
    <source>
        <dbReference type="ARBA" id="ARBA00022691"/>
    </source>
</evidence>
<evidence type="ECO:0000313" key="5">
    <source>
        <dbReference type="EMBL" id="RPA83359.1"/>
    </source>
</evidence>
<dbReference type="PANTHER" id="PTHR43712">
    <property type="entry name" value="PUTATIVE (AFU_ORTHOLOGUE AFUA_4G14580)-RELATED"/>
    <property type="match status" value="1"/>
</dbReference>
<accession>A0A3N4IB96</accession>
<feature type="domain" description="O-methyltransferase C-terminal" evidence="4">
    <location>
        <begin position="236"/>
        <end position="429"/>
    </location>
</feature>
<dbReference type="PANTHER" id="PTHR43712:SF5">
    <property type="entry name" value="O-METHYLTRANSFERASE ASQN-RELATED"/>
    <property type="match status" value="1"/>
</dbReference>
<dbReference type="InterPro" id="IPR036388">
    <property type="entry name" value="WH-like_DNA-bd_sf"/>
</dbReference>
<gene>
    <name evidence="5" type="ORF">BJ508DRAFT_413556</name>
</gene>
<dbReference type="InterPro" id="IPR001077">
    <property type="entry name" value="COMT_C"/>
</dbReference>
<keyword evidence="6" id="KW-1185">Reference proteome</keyword>
<evidence type="ECO:0000259" key="4">
    <source>
        <dbReference type="Pfam" id="PF00891"/>
    </source>
</evidence>
<name>A0A3N4IB96_ASCIM</name>
<dbReference type="Gene3D" id="1.10.10.10">
    <property type="entry name" value="Winged helix-like DNA-binding domain superfamily/Winged helix DNA-binding domain"/>
    <property type="match status" value="1"/>
</dbReference>
<dbReference type="SUPFAM" id="SSF53335">
    <property type="entry name" value="S-adenosyl-L-methionine-dependent methyltransferases"/>
    <property type="match status" value="1"/>
</dbReference>
<proteinExistence type="predicted"/>
<evidence type="ECO:0000256" key="1">
    <source>
        <dbReference type="ARBA" id="ARBA00022603"/>
    </source>
</evidence>
<protein>
    <submittedName>
        <fullName evidence="5">S-adenosyl-L-methionine-dependent methyltransferase</fullName>
    </submittedName>
</protein>
<dbReference type="GO" id="GO:0032259">
    <property type="term" value="P:methylation"/>
    <property type="evidence" value="ECO:0007669"/>
    <property type="project" value="UniProtKB-KW"/>
</dbReference>
<keyword evidence="1 5" id="KW-0489">Methyltransferase</keyword>
<dbReference type="GO" id="GO:0008171">
    <property type="term" value="F:O-methyltransferase activity"/>
    <property type="evidence" value="ECO:0007669"/>
    <property type="project" value="InterPro"/>
</dbReference>
<sequence length="457" mass="50589">MAPHRILAATTLSHTDREADSSTGEHRLTGASSLEQETLQSLANTVQSSVSVITDYLKAHNLPEPTFGNLTSPNLPFVPELKEAKRVLLEATSAIEAIAQFNKFDYVGRLILLNQELTALKVAVDDFDVPNAIPIDEEVHISDICKRTGCLDEYKLLSSIRMLTQNFIFKETKLGYFAHTIHSVTLRDRDIAAYIGWNGSTVMTTSTKFTDAMKLYPNSKDPSKSAFSLAHNTDQTLFEWITKPEQQETLAGFNKGMIGTSKYSIEALSKAYPWNTLGHGTLIDVGGGQGHVSLAILSANPELKITVQDLPEVIEHSKESSPARGKVTFESHNMFAPQPKKADAYFFRHVFHDHTDDACIKAIRATLHHLRSAKNGTGGRIIVAETIMQPLDVRPPTGRQACAMNMKMCALQNGRERTVDEFDRLFKAADARFKTKAFITNGPVGSDVIEAWIEEDN</sequence>
<dbReference type="InterPro" id="IPR029063">
    <property type="entry name" value="SAM-dependent_MTases_sf"/>
</dbReference>
<dbReference type="Gene3D" id="3.40.50.150">
    <property type="entry name" value="Vaccinia Virus protein VP39"/>
    <property type="match status" value="1"/>
</dbReference>
<dbReference type="AlphaFoldDB" id="A0A3N4IB96"/>
<dbReference type="Pfam" id="PF00891">
    <property type="entry name" value="Methyltransf_2"/>
    <property type="match status" value="1"/>
</dbReference>
<evidence type="ECO:0000256" key="2">
    <source>
        <dbReference type="ARBA" id="ARBA00022679"/>
    </source>
</evidence>
<keyword evidence="2 5" id="KW-0808">Transferase</keyword>
<dbReference type="EMBL" id="ML119665">
    <property type="protein sequence ID" value="RPA83359.1"/>
    <property type="molecule type" value="Genomic_DNA"/>
</dbReference>
<dbReference type="OrthoDB" id="1606438at2759"/>
<evidence type="ECO:0000313" key="6">
    <source>
        <dbReference type="Proteomes" id="UP000275078"/>
    </source>
</evidence>
<keyword evidence="3" id="KW-0949">S-adenosyl-L-methionine</keyword>
<reference evidence="5 6" key="1">
    <citation type="journal article" date="2018" name="Nat. Ecol. Evol.">
        <title>Pezizomycetes genomes reveal the molecular basis of ectomycorrhizal truffle lifestyle.</title>
        <authorList>
            <person name="Murat C."/>
            <person name="Payen T."/>
            <person name="Noel B."/>
            <person name="Kuo A."/>
            <person name="Morin E."/>
            <person name="Chen J."/>
            <person name="Kohler A."/>
            <person name="Krizsan K."/>
            <person name="Balestrini R."/>
            <person name="Da Silva C."/>
            <person name="Montanini B."/>
            <person name="Hainaut M."/>
            <person name="Levati E."/>
            <person name="Barry K.W."/>
            <person name="Belfiori B."/>
            <person name="Cichocki N."/>
            <person name="Clum A."/>
            <person name="Dockter R.B."/>
            <person name="Fauchery L."/>
            <person name="Guy J."/>
            <person name="Iotti M."/>
            <person name="Le Tacon F."/>
            <person name="Lindquist E.A."/>
            <person name="Lipzen A."/>
            <person name="Malagnac F."/>
            <person name="Mello A."/>
            <person name="Molinier V."/>
            <person name="Miyauchi S."/>
            <person name="Poulain J."/>
            <person name="Riccioni C."/>
            <person name="Rubini A."/>
            <person name="Sitrit Y."/>
            <person name="Splivallo R."/>
            <person name="Traeger S."/>
            <person name="Wang M."/>
            <person name="Zifcakova L."/>
            <person name="Wipf D."/>
            <person name="Zambonelli A."/>
            <person name="Paolocci F."/>
            <person name="Nowrousian M."/>
            <person name="Ottonello S."/>
            <person name="Baldrian P."/>
            <person name="Spatafora J.W."/>
            <person name="Henrissat B."/>
            <person name="Nagy L.G."/>
            <person name="Aury J.M."/>
            <person name="Wincker P."/>
            <person name="Grigoriev I.V."/>
            <person name="Bonfante P."/>
            <person name="Martin F.M."/>
        </authorList>
    </citation>
    <scope>NUCLEOTIDE SEQUENCE [LARGE SCALE GENOMIC DNA]</scope>
    <source>
        <strain evidence="5 6">RN42</strain>
    </source>
</reference>
<dbReference type="InterPro" id="IPR016461">
    <property type="entry name" value="COMT-like"/>
</dbReference>